<dbReference type="InterPro" id="IPR036397">
    <property type="entry name" value="RNaseH_sf"/>
</dbReference>
<evidence type="ECO:0000256" key="8">
    <source>
        <dbReference type="ARBA" id="ARBA00023118"/>
    </source>
</evidence>
<evidence type="ECO:0000256" key="7">
    <source>
        <dbReference type="ARBA" id="ARBA00022884"/>
    </source>
</evidence>
<dbReference type="InterPro" id="IPR041383">
    <property type="entry name" value="RuvC_III"/>
</dbReference>
<evidence type="ECO:0000256" key="5">
    <source>
        <dbReference type="ARBA" id="ARBA00022801"/>
    </source>
</evidence>
<evidence type="ECO:0000313" key="16">
    <source>
        <dbReference type="Proteomes" id="UP001273350"/>
    </source>
</evidence>
<dbReference type="InterPro" id="IPR003615">
    <property type="entry name" value="HNH_nuc"/>
</dbReference>
<dbReference type="InterPro" id="IPR028629">
    <property type="entry name" value="Cas9"/>
</dbReference>
<reference evidence="15 16" key="1">
    <citation type="submission" date="2023-11" db="EMBL/GenBank/DDBJ databases">
        <title>Unpublished Manusciprt.</title>
        <authorList>
            <person name="Saticioglu I.B."/>
            <person name="Ay H."/>
            <person name="Ajmi N."/>
            <person name="Altun S."/>
            <person name="Duman M."/>
        </authorList>
    </citation>
    <scope>NUCLEOTIDE SEQUENCE [LARGE SCALE GENOMIC DNA]</scope>
    <source>
        <strain evidence="15 16">Fl-318</strain>
    </source>
</reference>
<evidence type="ECO:0000256" key="11">
    <source>
        <dbReference type="ARBA" id="ARBA00046380"/>
    </source>
</evidence>
<organism evidence="15 16">
    <name type="scientific">Flavobacterium cupriresistens</name>
    <dbReference type="NCBI Taxonomy" id="2893885"/>
    <lineage>
        <taxon>Bacteria</taxon>
        <taxon>Pseudomonadati</taxon>
        <taxon>Bacteroidota</taxon>
        <taxon>Flavobacteriia</taxon>
        <taxon>Flavobacteriales</taxon>
        <taxon>Flavobacteriaceae</taxon>
        <taxon>Flavobacterium</taxon>
    </lineage>
</organism>
<comment type="domain">
    <text evidence="12">Has 2 endonuclease domains. The discontinuous RuvC-like domain cleaves the target DNA noncomplementary to crRNA while the HNH nuclease domain cleaves the target DNA complementary to crRNA.</text>
</comment>
<evidence type="ECO:0000256" key="12">
    <source>
        <dbReference type="HAMAP-Rule" id="MF_01480"/>
    </source>
</evidence>
<keyword evidence="10" id="KW-0464">Manganese</keyword>
<evidence type="ECO:0000256" key="1">
    <source>
        <dbReference type="ARBA" id="ARBA00001946"/>
    </source>
</evidence>
<dbReference type="Gene3D" id="3.30.420.10">
    <property type="entry name" value="Ribonuclease H-like superfamily/Ribonuclease H"/>
    <property type="match status" value="3"/>
</dbReference>
<keyword evidence="9 12" id="KW-0238">DNA-binding</keyword>
<dbReference type="Pfam" id="PF13395">
    <property type="entry name" value="HNH_4"/>
    <property type="match status" value="1"/>
</dbReference>
<comment type="cofactor">
    <cofactor evidence="1">
        <name>Mg(2+)</name>
        <dbReference type="ChEBI" id="CHEBI:18420"/>
    </cofactor>
</comment>
<sequence>MAKILGLDLGTNSIGWALIDDKLNKILGIGSRIFPMGVENLGDGDNEISKNASRTGARGVRRQFFRRRLRKKILLQKLSENNMCPMDARDFEDWKKTKLFPTDKLAKWFALNPYELRQKALNEKLSLEEIGRIFYHLIQRRGFLSNSRKGGGNDDGAIFKGNAKEGKIGIDDTLESIEDKTLGEYLFEIYPKENQPFQDGLERIRNRYTTRKMYVDEFELIWNKQEQFYSNLNEELKTLFGGRKLDGYKEDGILFHQRPLRSQKHLVGNCSFEPTKTKCPISAIPFEMFRIYQWVNTVEYNGKKISQEEKGKLIEQLLSFDKIEFKKLRKAISKESAEFKFNYKDDDKIVGTYTISNLSSKKFFGKKWFEFSDKQQEDIWHILYFFDSKSNLKEYAAKNWNFAEDQAVTISKFNVKDGYASLSRKAIGNILPFMQQGYSYDVAVVMGGVKNAFGDKWQNDTIENNQKQLDLIDNVEAIIRSKISGGFIDVVKDLLRKEFEFDEKQLKKLYHHSAAIDVTSLFEKLPIGKKADKEIQAIRNPIVITALFELRKLVNELIDEHGQLDEIKVEMARDLKISKSQRNKIRRDQKRLERENDRVKTEVEKYSRVSHDNILKFKLWEECKQTCAYTGVPIPIAKLFTGEIQIEHIHPWSRSLNDSFNNKTLCYANENRLKGDRTPFEFYGNDESNWSSIKERALKLFSDTKEYPNAYQKFKRFVQQKFDDDFSSRQLNDTRYISKEAKDYLSLVCRKVNVSPGQMTSNLRQKWGLNHILNTDNDTKSREDHRHHAIDALVMACGKTSYLQELSRWNRYDRKPELKNFPLPWVGFNFDAEKAVDKILISHKRLNNIVTIRTHKVEKNGVIYKNIGVAARGQLHKETVFGKRFFNGEEAFHVRKAIDNLTTEKQVEKVVDETIKKLIYKRIQGLGGFVKGSIPLNTFFTVDENGIKHPQIFLPNKNGDPVPILKIRMKENIGGAEQLKDDLNQWVNPRNNHHVLIYKDEKGNLKEEVVTFWTVVERKRKGFPTYQLPADGIEIITTLHINDMFLLSLNEEEINWENLDYENLKENLFRVQKLSSKFYEFRLSSESSIQNNFQPFYVRIQSFGDGKTGWETFKPIKVKISVSGKIQKV</sequence>
<evidence type="ECO:0000256" key="4">
    <source>
        <dbReference type="ARBA" id="ARBA00022759"/>
    </source>
</evidence>
<feature type="active site" description="Proton acceptor for HNH nuclease domain" evidence="12">
    <location>
        <position position="648"/>
    </location>
</feature>
<dbReference type="Pfam" id="PF18541">
    <property type="entry name" value="RuvC_III"/>
    <property type="match status" value="1"/>
</dbReference>
<name>A0ABU4R8I2_9FLAO</name>
<evidence type="ECO:0000256" key="10">
    <source>
        <dbReference type="ARBA" id="ARBA00023211"/>
    </source>
</evidence>
<comment type="function">
    <text evidence="12">CRISPR (clustered regularly interspaced short palindromic repeat) is an adaptive immune system that provides protection against mobile genetic elements (viruses, transposable elements and conjugative plasmids). CRISPR clusters contain spacers, sequences complementary to antecedent mobile elements, and target invading nucleic acids. CRISPR clusters are transcribed and processed into CRISPR RNA (crRNA). In type II CRISPR systems correct processing of pre-crRNA requires a trans-encoded small RNA (tracrRNA), endogenous ribonuclease 3 (rnc) and this protein. The tracrRNA serves as a guide for ribonuclease 3-aided processing of pre-crRNA. Subsequently Cas9/crRNA/tracrRNA endonucleolytically cleaves linear or circular dsDNA target complementary to the spacer; Cas9 is inactive in the absence of the 2 guide RNAs (gRNA). Cas9 recognizes the protospacer adjacent motif (PAM) in the CRISPR repeat sequences to help distinguish self versus nonself, as targets within the bacterial CRISPR locus do not have PAMs. PAM recognition is also required for catalytic activity.</text>
</comment>
<proteinExistence type="inferred from homology"/>
<keyword evidence="7 12" id="KW-0694">RNA-binding</keyword>
<evidence type="ECO:0000256" key="9">
    <source>
        <dbReference type="ARBA" id="ARBA00023125"/>
    </source>
</evidence>
<accession>A0ABU4R8I2</accession>
<keyword evidence="16" id="KW-1185">Reference proteome</keyword>
<protein>
    <recommendedName>
        <fullName evidence="12">CRISPR-associated endonuclease Cas9</fullName>
        <ecNumber evidence="12">3.1.-.-</ecNumber>
    </recommendedName>
</protein>
<keyword evidence="6" id="KW-0460">Magnesium</keyword>
<keyword evidence="4 12" id="KW-0255">Endonuclease</keyword>
<dbReference type="HAMAP" id="MF_01480">
    <property type="entry name" value="Cas9"/>
    <property type="match status" value="1"/>
</dbReference>
<keyword evidence="5 12" id="KW-0378">Hydrolase</keyword>
<dbReference type="RefSeq" id="WP_230002800.1">
    <property type="nucleotide sequence ID" value="NZ_CP087134.1"/>
</dbReference>
<dbReference type="Proteomes" id="UP001273350">
    <property type="component" value="Unassembled WGS sequence"/>
</dbReference>
<feature type="domain" description="HNH Cas9-type" evidence="14">
    <location>
        <begin position="578"/>
        <end position="731"/>
    </location>
</feature>
<dbReference type="GO" id="GO:0004519">
    <property type="term" value="F:endonuclease activity"/>
    <property type="evidence" value="ECO:0007669"/>
    <property type="project" value="UniProtKB-KW"/>
</dbReference>
<dbReference type="EC" id="3.1.-.-" evidence="12"/>
<keyword evidence="2 12" id="KW-0540">Nuclease</keyword>
<keyword evidence="3" id="KW-0479">Metal-binding</keyword>
<evidence type="ECO:0000256" key="3">
    <source>
        <dbReference type="ARBA" id="ARBA00022723"/>
    </source>
</evidence>
<dbReference type="NCBIfam" id="TIGR01865">
    <property type="entry name" value="cas_Csn1"/>
    <property type="match status" value="1"/>
</dbReference>
<gene>
    <name evidence="12 15" type="primary">cas9</name>
    <name evidence="15" type="ORF">SGQ83_00110</name>
</gene>
<feature type="active site" description="For RuvC-like nuclease domain" evidence="12">
    <location>
        <position position="8"/>
    </location>
</feature>
<feature type="coiled-coil region" evidence="13">
    <location>
        <begin position="575"/>
        <end position="609"/>
    </location>
</feature>
<dbReference type="EMBL" id="JAWXVI010000001">
    <property type="protein sequence ID" value="MDX6187740.1"/>
    <property type="molecule type" value="Genomic_DNA"/>
</dbReference>
<evidence type="ECO:0000256" key="2">
    <source>
        <dbReference type="ARBA" id="ARBA00022722"/>
    </source>
</evidence>
<dbReference type="InterPro" id="IPR033114">
    <property type="entry name" value="HNH_CAS9"/>
</dbReference>
<evidence type="ECO:0000256" key="6">
    <source>
        <dbReference type="ARBA" id="ARBA00022842"/>
    </source>
</evidence>
<evidence type="ECO:0000256" key="13">
    <source>
        <dbReference type="SAM" id="Coils"/>
    </source>
</evidence>
<comment type="caution">
    <text evidence="12">Lacks conserved residue(s) required for the propagation of feature annotation.</text>
</comment>
<comment type="caution">
    <text evidence="15">The sequence shown here is derived from an EMBL/GenBank/DDBJ whole genome shotgun (WGS) entry which is preliminary data.</text>
</comment>
<comment type="similarity">
    <text evidence="12">Belongs to the CRISPR-associated Cas9 family.</text>
</comment>
<evidence type="ECO:0000259" key="14">
    <source>
        <dbReference type="PROSITE" id="PS51749"/>
    </source>
</evidence>
<dbReference type="PROSITE" id="PS51749">
    <property type="entry name" value="HNH_CAS9"/>
    <property type="match status" value="1"/>
</dbReference>
<keyword evidence="13" id="KW-0175">Coiled coil</keyword>
<comment type="subunit">
    <text evidence="11 12">Monomer. Binds crRNA and tracrRNA.</text>
</comment>
<keyword evidence="8 12" id="KW-0051">Antiviral defense</keyword>
<evidence type="ECO:0000313" key="15">
    <source>
        <dbReference type="EMBL" id="MDX6187740.1"/>
    </source>
</evidence>